<evidence type="ECO:0000256" key="4">
    <source>
        <dbReference type="ARBA" id="ARBA00022475"/>
    </source>
</evidence>
<evidence type="ECO:0000256" key="1">
    <source>
        <dbReference type="ARBA" id="ARBA00004651"/>
    </source>
</evidence>
<feature type="domain" description="Casparian strip membrane protein" evidence="9">
    <location>
        <begin position="19"/>
        <end position="156"/>
    </location>
</feature>
<accession>A0ABM3HYB8</accession>
<comment type="subcellular location">
    <subcellularLocation>
        <location evidence="1 8">Cell membrane</location>
        <topology evidence="1 8">Multi-pass membrane protein</topology>
    </subcellularLocation>
</comment>
<dbReference type="GeneID" id="115739767"/>
<name>A0ABM3HYB8_9MYRT</name>
<evidence type="ECO:0000256" key="3">
    <source>
        <dbReference type="ARBA" id="ARBA00011489"/>
    </source>
</evidence>
<dbReference type="NCBIfam" id="TIGR01569">
    <property type="entry name" value="A_tha_TIGR01569"/>
    <property type="match status" value="1"/>
</dbReference>
<feature type="transmembrane region" description="Helical" evidence="8">
    <location>
        <begin position="21"/>
        <end position="45"/>
    </location>
</feature>
<proteinExistence type="inferred from homology"/>
<comment type="subunit">
    <text evidence="3 8">Homodimer and heterodimers.</text>
</comment>
<organism evidence="10 11">
    <name type="scientific">Rhodamnia argentea</name>
    <dbReference type="NCBI Taxonomy" id="178133"/>
    <lineage>
        <taxon>Eukaryota</taxon>
        <taxon>Viridiplantae</taxon>
        <taxon>Streptophyta</taxon>
        <taxon>Embryophyta</taxon>
        <taxon>Tracheophyta</taxon>
        <taxon>Spermatophyta</taxon>
        <taxon>Magnoliopsida</taxon>
        <taxon>eudicotyledons</taxon>
        <taxon>Gunneridae</taxon>
        <taxon>Pentapetalae</taxon>
        <taxon>rosids</taxon>
        <taxon>malvids</taxon>
        <taxon>Myrtales</taxon>
        <taxon>Myrtaceae</taxon>
        <taxon>Myrtoideae</taxon>
        <taxon>Myrteae</taxon>
        <taxon>Australasian group</taxon>
        <taxon>Rhodamnia</taxon>
    </lineage>
</organism>
<feature type="transmembrane region" description="Helical" evidence="8">
    <location>
        <begin position="65"/>
        <end position="86"/>
    </location>
</feature>
<dbReference type="PANTHER" id="PTHR36488">
    <property type="entry name" value="CASP-LIKE PROTEIN 1U1"/>
    <property type="match status" value="1"/>
</dbReference>
<keyword evidence="5 8" id="KW-0812">Transmembrane</keyword>
<gene>
    <name evidence="11" type="primary">LOC115739767</name>
</gene>
<evidence type="ECO:0000256" key="7">
    <source>
        <dbReference type="ARBA" id="ARBA00023136"/>
    </source>
</evidence>
<evidence type="ECO:0000313" key="10">
    <source>
        <dbReference type="Proteomes" id="UP000827889"/>
    </source>
</evidence>
<comment type="similarity">
    <text evidence="2 8">Belongs to the Casparian strip membrane proteins (CASP) family.</text>
</comment>
<feature type="transmembrane region" description="Helical" evidence="8">
    <location>
        <begin position="145"/>
        <end position="172"/>
    </location>
</feature>
<evidence type="ECO:0000256" key="2">
    <source>
        <dbReference type="ARBA" id="ARBA00007651"/>
    </source>
</evidence>
<sequence>MITSRSDHRPLKAREDSMAKAKISLVLRLLAVGSTAAAIGIMVTSHATAKVLNLSFDARYNNTPAFVYFVVAEAVAGGYSLVSLFLSSKSLFWRAVMMMDVVIAMLPSSSIFATVAIGRVGKKGNNHAGWLPICGQVPKFCDRVIGALIVGFVAAAIYLVLLLCSLHSLFALKP</sequence>
<reference evidence="11" key="1">
    <citation type="submission" date="2025-08" db="UniProtKB">
        <authorList>
            <consortium name="RefSeq"/>
        </authorList>
    </citation>
    <scope>IDENTIFICATION</scope>
    <source>
        <tissue evidence="11">Leaf</tissue>
    </source>
</reference>
<evidence type="ECO:0000256" key="5">
    <source>
        <dbReference type="ARBA" id="ARBA00022692"/>
    </source>
</evidence>
<dbReference type="InterPro" id="IPR006459">
    <property type="entry name" value="CASP/CASPL"/>
</dbReference>
<dbReference type="PANTHER" id="PTHR36488:SF8">
    <property type="entry name" value="CASP-LIKE PROTEIN 1U1"/>
    <property type="match status" value="1"/>
</dbReference>
<keyword evidence="6 8" id="KW-1133">Transmembrane helix</keyword>
<keyword evidence="10" id="KW-1185">Reference proteome</keyword>
<dbReference type="InterPro" id="IPR006702">
    <property type="entry name" value="CASP_dom"/>
</dbReference>
<dbReference type="RefSeq" id="XP_048141591.1">
    <property type="nucleotide sequence ID" value="XM_048285634.1"/>
</dbReference>
<dbReference type="InterPro" id="IPR044173">
    <property type="entry name" value="CASPL"/>
</dbReference>
<evidence type="ECO:0000313" key="11">
    <source>
        <dbReference type="RefSeq" id="XP_048141591.1"/>
    </source>
</evidence>
<keyword evidence="7 8" id="KW-0472">Membrane</keyword>
<dbReference type="Pfam" id="PF04535">
    <property type="entry name" value="CASP_dom"/>
    <property type="match status" value="1"/>
</dbReference>
<feature type="transmembrane region" description="Helical" evidence="8">
    <location>
        <begin position="98"/>
        <end position="117"/>
    </location>
</feature>
<dbReference type="Proteomes" id="UP000827889">
    <property type="component" value="Chromosome 9"/>
</dbReference>
<protein>
    <recommendedName>
        <fullName evidence="8">CASP-like protein</fullName>
    </recommendedName>
</protein>
<evidence type="ECO:0000256" key="8">
    <source>
        <dbReference type="RuleBase" id="RU361233"/>
    </source>
</evidence>
<keyword evidence="4 8" id="KW-1003">Cell membrane</keyword>
<evidence type="ECO:0000259" key="9">
    <source>
        <dbReference type="Pfam" id="PF04535"/>
    </source>
</evidence>
<evidence type="ECO:0000256" key="6">
    <source>
        <dbReference type="ARBA" id="ARBA00022989"/>
    </source>
</evidence>